<accession>A0A6J5P055</accession>
<protein>
    <submittedName>
        <fullName evidence="1">Uncharacterized protein</fullName>
    </submittedName>
</protein>
<reference evidence="1" key="1">
    <citation type="submission" date="2020-04" db="EMBL/GenBank/DDBJ databases">
        <authorList>
            <person name="Chiriac C."/>
            <person name="Salcher M."/>
            <person name="Ghai R."/>
            <person name="Kavagutti S V."/>
        </authorList>
    </citation>
    <scope>NUCLEOTIDE SEQUENCE</scope>
</reference>
<organism evidence="1">
    <name type="scientific">uncultured Caudovirales phage</name>
    <dbReference type="NCBI Taxonomy" id="2100421"/>
    <lineage>
        <taxon>Viruses</taxon>
        <taxon>Duplodnaviria</taxon>
        <taxon>Heunggongvirae</taxon>
        <taxon>Uroviricota</taxon>
        <taxon>Caudoviricetes</taxon>
        <taxon>Peduoviridae</taxon>
        <taxon>Maltschvirus</taxon>
        <taxon>Maltschvirus maltsch</taxon>
    </lineage>
</organism>
<dbReference type="EMBL" id="LR796754">
    <property type="protein sequence ID" value="CAB4163316.1"/>
    <property type="molecule type" value="Genomic_DNA"/>
</dbReference>
<sequence length="64" mass="7500">MGELFMQRPNGQTTRIDREGTVTQTVEPLQIDWCDKCSKWQPLEGGEYTRYQGMTIIWLCEVCK</sequence>
<evidence type="ECO:0000313" key="1">
    <source>
        <dbReference type="EMBL" id="CAB4163316.1"/>
    </source>
</evidence>
<gene>
    <name evidence="1" type="ORF">UFOVP796_9</name>
</gene>
<name>A0A6J5P055_9CAUD</name>
<proteinExistence type="predicted"/>